<comment type="caution">
    <text evidence="1">The sequence shown here is derived from an EMBL/GenBank/DDBJ whole genome shotgun (WGS) entry which is preliminary data.</text>
</comment>
<proteinExistence type="predicted"/>
<dbReference type="OrthoDB" id="659599at2759"/>
<evidence type="ECO:0000313" key="1">
    <source>
        <dbReference type="EMBL" id="PHT50212.1"/>
    </source>
</evidence>
<accession>A0A2G2WYB4</accession>
<dbReference type="AlphaFoldDB" id="A0A2G2WYB4"/>
<sequence length="156" mass="16972">MVARVIEPKRDGGASNLIQKFIHPVMKFFSQVSVVAHNIMIRQFAVSRQQVMRFSLSEDSTEHPVYTAAHNVVRPVSISTISLSSEDVKSGVVMIVNGGEGLSDMSLMQKVVAEFDDCEMASGEKEIMFSFGKPLPIVVFGGAPSIHEATQATSDL</sequence>
<dbReference type="Proteomes" id="UP000224567">
    <property type="component" value="Unassembled WGS sequence"/>
</dbReference>
<protein>
    <submittedName>
        <fullName evidence="1">Uncharacterized protein</fullName>
    </submittedName>
</protein>
<reference evidence="1 2" key="1">
    <citation type="journal article" date="2017" name="Genome Biol.">
        <title>New reference genome sequences of hot pepper reveal the massive evolution of plant disease-resistance genes by retroduplication.</title>
        <authorList>
            <person name="Kim S."/>
            <person name="Park J."/>
            <person name="Yeom S.I."/>
            <person name="Kim Y.M."/>
            <person name="Seo E."/>
            <person name="Kim K.T."/>
            <person name="Kim M.S."/>
            <person name="Lee J.M."/>
            <person name="Cheong K."/>
            <person name="Shin H.S."/>
            <person name="Kim S.B."/>
            <person name="Han K."/>
            <person name="Lee J."/>
            <person name="Park M."/>
            <person name="Lee H.A."/>
            <person name="Lee H.Y."/>
            <person name="Lee Y."/>
            <person name="Oh S."/>
            <person name="Lee J.H."/>
            <person name="Choi E."/>
            <person name="Choi E."/>
            <person name="Lee S.E."/>
            <person name="Jeon J."/>
            <person name="Kim H."/>
            <person name="Choi G."/>
            <person name="Song H."/>
            <person name="Lee J."/>
            <person name="Lee S.C."/>
            <person name="Kwon J.K."/>
            <person name="Lee H.Y."/>
            <person name="Koo N."/>
            <person name="Hong Y."/>
            <person name="Kim R.W."/>
            <person name="Kang W.H."/>
            <person name="Huh J.H."/>
            <person name="Kang B.C."/>
            <person name="Yang T.J."/>
            <person name="Lee Y.H."/>
            <person name="Bennetzen J.L."/>
            <person name="Choi D."/>
        </authorList>
    </citation>
    <scope>NUCLEOTIDE SEQUENCE [LARGE SCALE GENOMIC DNA]</scope>
    <source>
        <strain evidence="2">cv. PBC81</strain>
    </source>
</reference>
<gene>
    <name evidence="1" type="ORF">CQW23_09959</name>
</gene>
<name>A0A2G2WYB4_CAPBA</name>
<organism evidence="1 2">
    <name type="scientific">Capsicum baccatum</name>
    <name type="common">Peruvian pepper</name>
    <dbReference type="NCBI Taxonomy" id="33114"/>
    <lineage>
        <taxon>Eukaryota</taxon>
        <taxon>Viridiplantae</taxon>
        <taxon>Streptophyta</taxon>
        <taxon>Embryophyta</taxon>
        <taxon>Tracheophyta</taxon>
        <taxon>Spermatophyta</taxon>
        <taxon>Magnoliopsida</taxon>
        <taxon>eudicotyledons</taxon>
        <taxon>Gunneridae</taxon>
        <taxon>Pentapetalae</taxon>
        <taxon>asterids</taxon>
        <taxon>lamiids</taxon>
        <taxon>Solanales</taxon>
        <taxon>Solanaceae</taxon>
        <taxon>Solanoideae</taxon>
        <taxon>Capsiceae</taxon>
        <taxon>Capsicum</taxon>
    </lineage>
</organism>
<reference evidence="2" key="2">
    <citation type="journal article" date="2017" name="J. Anim. Genet.">
        <title>Multiple reference genome sequences of hot pepper reveal the massive evolution of plant disease resistance genes by retroduplication.</title>
        <authorList>
            <person name="Kim S."/>
            <person name="Park J."/>
            <person name="Yeom S.-I."/>
            <person name="Kim Y.-M."/>
            <person name="Seo E."/>
            <person name="Kim K.-T."/>
            <person name="Kim M.-S."/>
            <person name="Lee J.M."/>
            <person name="Cheong K."/>
            <person name="Shin H.-S."/>
            <person name="Kim S.-B."/>
            <person name="Han K."/>
            <person name="Lee J."/>
            <person name="Park M."/>
            <person name="Lee H.-A."/>
            <person name="Lee H.-Y."/>
            <person name="Lee Y."/>
            <person name="Oh S."/>
            <person name="Lee J.H."/>
            <person name="Choi E."/>
            <person name="Choi E."/>
            <person name="Lee S.E."/>
            <person name="Jeon J."/>
            <person name="Kim H."/>
            <person name="Choi G."/>
            <person name="Song H."/>
            <person name="Lee J."/>
            <person name="Lee S.-C."/>
            <person name="Kwon J.-K."/>
            <person name="Lee H.-Y."/>
            <person name="Koo N."/>
            <person name="Hong Y."/>
            <person name="Kim R.W."/>
            <person name="Kang W.-H."/>
            <person name="Huh J.H."/>
            <person name="Kang B.-C."/>
            <person name="Yang T.-J."/>
            <person name="Lee Y.-H."/>
            <person name="Bennetzen J.L."/>
            <person name="Choi D."/>
        </authorList>
    </citation>
    <scope>NUCLEOTIDE SEQUENCE [LARGE SCALE GENOMIC DNA]</scope>
    <source>
        <strain evidence="2">cv. PBC81</strain>
    </source>
</reference>
<evidence type="ECO:0000313" key="2">
    <source>
        <dbReference type="Proteomes" id="UP000224567"/>
    </source>
</evidence>
<dbReference type="EMBL" id="MLFT02000004">
    <property type="protein sequence ID" value="PHT50212.1"/>
    <property type="molecule type" value="Genomic_DNA"/>
</dbReference>
<dbReference type="STRING" id="33114.A0A2G2WYB4"/>
<keyword evidence="2" id="KW-1185">Reference proteome</keyword>